<evidence type="ECO:0000313" key="2">
    <source>
        <dbReference type="EMBL" id="GAA2035146.1"/>
    </source>
</evidence>
<organism evidence="2 3">
    <name type="scientific">Yaniella flava</name>
    <dbReference type="NCBI Taxonomy" id="287930"/>
    <lineage>
        <taxon>Bacteria</taxon>
        <taxon>Bacillati</taxon>
        <taxon>Actinomycetota</taxon>
        <taxon>Actinomycetes</taxon>
        <taxon>Micrococcales</taxon>
        <taxon>Micrococcaceae</taxon>
        <taxon>Yaniella</taxon>
    </lineage>
</organism>
<keyword evidence="3" id="KW-1185">Reference proteome</keyword>
<feature type="domain" description="Antitoxin FitA-like ribbon-helix-helix" evidence="1">
    <location>
        <begin position="3"/>
        <end position="40"/>
    </location>
</feature>
<dbReference type="RefSeq" id="WP_343957079.1">
    <property type="nucleotide sequence ID" value="NZ_BAAAMN010000023.1"/>
</dbReference>
<gene>
    <name evidence="2" type="ORF">GCM10009720_14700</name>
</gene>
<evidence type="ECO:0000313" key="3">
    <source>
        <dbReference type="Proteomes" id="UP001501461"/>
    </source>
</evidence>
<dbReference type="Gene3D" id="1.10.1220.10">
    <property type="entry name" value="Met repressor-like"/>
    <property type="match status" value="1"/>
</dbReference>
<proteinExistence type="predicted"/>
<dbReference type="Proteomes" id="UP001501461">
    <property type="component" value="Unassembled WGS sequence"/>
</dbReference>
<protein>
    <recommendedName>
        <fullName evidence="1">Antitoxin FitA-like ribbon-helix-helix domain-containing protein</fullName>
    </recommendedName>
</protein>
<dbReference type="EMBL" id="BAAAMN010000023">
    <property type="protein sequence ID" value="GAA2035146.1"/>
    <property type="molecule type" value="Genomic_DNA"/>
</dbReference>
<dbReference type="InterPro" id="IPR053853">
    <property type="entry name" value="FitA-like_RHH"/>
</dbReference>
<comment type="caution">
    <text evidence="2">The sequence shown here is derived from an EMBL/GenBank/DDBJ whole genome shotgun (WGS) entry which is preliminary data.</text>
</comment>
<sequence>MEQILIRSLPAGTKTALRARANSHHRSLEAEARAIIAEALNRDPITLTDLLSMDEGADIHFEPKPLGLKARTPQL</sequence>
<evidence type="ECO:0000259" key="1">
    <source>
        <dbReference type="Pfam" id="PF22513"/>
    </source>
</evidence>
<reference evidence="2 3" key="1">
    <citation type="journal article" date="2019" name="Int. J. Syst. Evol. Microbiol.">
        <title>The Global Catalogue of Microorganisms (GCM) 10K type strain sequencing project: providing services to taxonomists for standard genome sequencing and annotation.</title>
        <authorList>
            <consortium name="The Broad Institute Genomics Platform"/>
            <consortium name="The Broad Institute Genome Sequencing Center for Infectious Disease"/>
            <person name="Wu L."/>
            <person name="Ma J."/>
        </authorList>
    </citation>
    <scope>NUCLEOTIDE SEQUENCE [LARGE SCALE GENOMIC DNA]</scope>
    <source>
        <strain evidence="2 3">JCM 13595</strain>
    </source>
</reference>
<name>A0ABN2UGD6_9MICC</name>
<dbReference type="InterPro" id="IPR013321">
    <property type="entry name" value="Arc_rbn_hlx_hlx"/>
</dbReference>
<dbReference type="SUPFAM" id="SSF47598">
    <property type="entry name" value="Ribbon-helix-helix"/>
    <property type="match status" value="1"/>
</dbReference>
<dbReference type="Pfam" id="PF22513">
    <property type="entry name" value="FitA-like_RHH"/>
    <property type="match status" value="1"/>
</dbReference>
<accession>A0ABN2UGD6</accession>
<dbReference type="InterPro" id="IPR010985">
    <property type="entry name" value="Ribbon_hlx_hlx"/>
</dbReference>